<organism evidence="8 9">
    <name type="scientific">Aspergillus pseudodeflectus</name>
    <dbReference type="NCBI Taxonomy" id="176178"/>
    <lineage>
        <taxon>Eukaryota</taxon>
        <taxon>Fungi</taxon>
        <taxon>Dikarya</taxon>
        <taxon>Ascomycota</taxon>
        <taxon>Pezizomycotina</taxon>
        <taxon>Eurotiomycetes</taxon>
        <taxon>Eurotiomycetidae</taxon>
        <taxon>Eurotiales</taxon>
        <taxon>Aspergillaceae</taxon>
        <taxon>Aspergillus</taxon>
        <taxon>Aspergillus subgen. Nidulantes</taxon>
    </lineage>
</organism>
<dbReference type="Pfam" id="PF20684">
    <property type="entry name" value="Fung_rhodopsin"/>
    <property type="match status" value="1"/>
</dbReference>
<evidence type="ECO:0000256" key="4">
    <source>
        <dbReference type="ARBA" id="ARBA00023136"/>
    </source>
</evidence>
<comment type="caution">
    <text evidence="8">The sequence shown here is derived from an EMBL/GenBank/DDBJ whole genome shotgun (WGS) entry which is preliminary data.</text>
</comment>
<keyword evidence="9" id="KW-1185">Reference proteome</keyword>
<comment type="subcellular location">
    <subcellularLocation>
        <location evidence="1">Membrane</location>
        <topology evidence="1">Multi-pass membrane protein</topology>
    </subcellularLocation>
</comment>
<evidence type="ECO:0000256" key="2">
    <source>
        <dbReference type="ARBA" id="ARBA00022692"/>
    </source>
</evidence>
<protein>
    <recommendedName>
        <fullName evidence="7">Rhodopsin domain-containing protein</fullName>
    </recommendedName>
</protein>
<evidence type="ECO:0000256" key="6">
    <source>
        <dbReference type="SAM" id="Phobius"/>
    </source>
</evidence>
<keyword evidence="3 6" id="KW-1133">Transmembrane helix</keyword>
<evidence type="ECO:0000313" key="8">
    <source>
        <dbReference type="EMBL" id="KAL2848977.1"/>
    </source>
</evidence>
<comment type="similarity">
    <text evidence="5">Belongs to the SAT4 family.</text>
</comment>
<feature type="domain" description="Rhodopsin" evidence="7">
    <location>
        <begin position="1"/>
        <end position="73"/>
    </location>
</feature>
<feature type="transmembrane region" description="Helical" evidence="6">
    <location>
        <begin position="12"/>
        <end position="32"/>
    </location>
</feature>
<gene>
    <name evidence="8" type="ORF">BJX68DRAFT_267325</name>
</gene>
<dbReference type="InterPro" id="IPR049326">
    <property type="entry name" value="Rhodopsin_dom_fungi"/>
</dbReference>
<dbReference type="PANTHER" id="PTHR33048">
    <property type="entry name" value="PTH11-LIKE INTEGRAL MEMBRANE PROTEIN (AFU_ORTHOLOGUE AFUA_5G11245)"/>
    <property type="match status" value="1"/>
</dbReference>
<dbReference type="Proteomes" id="UP001610444">
    <property type="component" value="Unassembled WGS sequence"/>
</dbReference>
<accession>A0ABR4K9L5</accession>
<dbReference type="InterPro" id="IPR052337">
    <property type="entry name" value="SAT4-like"/>
</dbReference>
<evidence type="ECO:0000313" key="9">
    <source>
        <dbReference type="Proteomes" id="UP001610444"/>
    </source>
</evidence>
<evidence type="ECO:0000256" key="3">
    <source>
        <dbReference type="ARBA" id="ARBA00022989"/>
    </source>
</evidence>
<evidence type="ECO:0000256" key="1">
    <source>
        <dbReference type="ARBA" id="ARBA00004141"/>
    </source>
</evidence>
<evidence type="ECO:0000259" key="7">
    <source>
        <dbReference type="Pfam" id="PF20684"/>
    </source>
</evidence>
<proteinExistence type="inferred from homology"/>
<feature type="transmembrane region" description="Helical" evidence="6">
    <location>
        <begin position="44"/>
        <end position="66"/>
    </location>
</feature>
<dbReference type="GeneID" id="98160959"/>
<evidence type="ECO:0000256" key="5">
    <source>
        <dbReference type="ARBA" id="ARBA00038359"/>
    </source>
</evidence>
<sequence>MHLQLRLKTKIILCAILSMSSLAIAAAILRTIQLQLMTSSSVSYAYAMWSIWFLTEGTVIIVTASVPRIRPIMTVRKRPTRVMYDRVKFRNEASTQCGALTRETRLKGSVYKERLFDGAPAYPTPVVMRWNNDSGSDGQDLIALEQQISASHSMQKFKYS</sequence>
<keyword evidence="2 6" id="KW-0812">Transmembrane</keyword>
<dbReference type="PANTHER" id="PTHR33048:SF155">
    <property type="entry name" value="INTEGRAL MEMBRANE PROTEIN"/>
    <property type="match status" value="1"/>
</dbReference>
<dbReference type="RefSeq" id="XP_070898512.1">
    <property type="nucleotide sequence ID" value="XM_071045795.1"/>
</dbReference>
<dbReference type="EMBL" id="JBFXLR010000024">
    <property type="protein sequence ID" value="KAL2848977.1"/>
    <property type="molecule type" value="Genomic_DNA"/>
</dbReference>
<keyword evidence="4 6" id="KW-0472">Membrane</keyword>
<name>A0ABR4K9L5_9EURO</name>
<reference evidence="8 9" key="1">
    <citation type="submission" date="2024-07" db="EMBL/GenBank/DDBJ databases">
        <title>Section-level genome sequencing and comparative genomics of Aspergillus sections Usti and Cavernicolus.</title>
        <authorList>
            <consortium name="Lawrence Berkeley National Laboratory"/>
            <person name="Nybo J.L."/>
            <person name="Vesth T.C."/>
            <person name="Theobald S."/>
            <person name="Frisvad J.C."/>
            <person name="Larsen T.O."/>
            <person name="Kjaerboelling I."/>
            <person name="Rothschild-Mancinelli K."/>
            <person name="Lyhne E.K."/>
            <person name="Kogle M.E."/>
            <person name="Barry K."/>
            <person name="Clum A."/>
            <person name="Na H."/>
            <person name="Ledsgaard L."/>
            <person name="Lin J."/>
            <person name="Lipzen A."/>
            <person name="Kuo A."/>
            <person name="Riley R."/>
            <person name="Mondo S."/>
            <person name="LaButti K."/>
            <person name="Haridas S."/>
            <person name="Pangalinan J."/>
            <person name="Salamov A.A."/>
            <person name="Simmons B.A."/>
            <person name="Magnuson J.K."/>
            <person name="Chen J."/>
            <person name="Drula E."/>
            <person name="Henrissat B."/>
            <person name="Wiebenga A."/>
            <person name="Lubbers R.J."/>
            <person name="Gomes A.C."/>
            <person name="Macurrencykelacurrency M.R."/>
            <person name="Stajich J."/>
            <person name="Grigoriev I.V."/>
            <person name="Mortensen U.H."/>
            <person name="De vries R.P."/>
            <person name="Baker S.E."/>
            <person name="Andersen M.R."/>
        </authorList>
    </citation>
    <scope>NUCLEOTIDE SEQUENCE [LARGE SCALE GENOMIC DNA]</scope>
    <source>
        <strain evidence="8 9">CBS 756.74</strain>
    </source>
</reference>